<evidence type="ECO:0000313" key="3">
    <source>
        <dbReference type="EMBL" id="MBS3057443.1"/>
    </source>
</evidence>
<sequence length="248" mass="28705">MDFSFLQELGLTGNEIKIYEALLRLGSTTSGRITHECGLHRSRVYEGLSRLVEKGLANFVKKGSITFFEATSSEKLIDVLEEEKSGIEEKIDKMKRILPELNKYRESKPKAEAHILEGIEGFKAMRRDVLKHAGKEHLMIGAIAREDEVMPLFYQKWEKERIKKGIKIRALYKFDTKGKPLAQKQFHAEKRFLPEHISNPAVINIYGDRVVNILWKGNYPLCFVMVNKDIADAYRKYFELLWSVSKKP</sequence>
<dbReference type="Pfam" id="PF01978">
    <property type="entry name" value="TrmB"/>
    <property type="match status" value="1"/>
</dbReference>
<dbReference type="InterPro" id="IPR051797">
    <property type="entry name" value="TrmB-like"/>
</dbReference>
<keyword evidence="1" id="KW-0175">Coiled coil</keyword>
<dbReference type="PANTHER" id="PTHR34293:SF1">
    <property type="entry name" value="HTH-TYPE TRANSCRIPTIONAL REGULATOR TRMBL2"/>
    <property type="match status" value="1"/>
</dbReference>
<evidence type="ECO:0000256" key="1">
    <source>
        <dbReference type="SAM" id="Coils"/>
    </source>
</evidence>
<dbReference type="EMBL" id="JAGVWD010000035">
    <property type="protein sequence ID" value="MBS3057443.1"/>
    <property type="molecule type" value="Genomic_DNA"/>
</dbReference>
<proteinExistence type="predicted"/>
<feature type="domain" description="Transcription regulator TrmB N-terminal" evidence="2">
    <location>
        <begin position="6"/>
        <end position="71"/>
    </location>
</feature>
<organism evidence="3 4">
    <name type="scientific">Candidatus Iainarchaeum sp</name>
    <dbReference type="NCBI Taxonomy" id="3101447"/>
    <lineage>
        <taxon>Archaea</taxon>
        <taxon>Candidatus Iainarchaeota</taxon>
        <taxon>Candidatus Iainarchaeia</taxon>
        <taxon>Candidatus Iainarchaeales</taxon>
        <taxon>Candidatus Iainarchaeaceae</taxon>
        <taxon>Candidatus Iainarchaeum</taxon>
    </lineage>
</organism>
<name>A0A8T4KR00_9ARCH</name>
<evidence type="ECO:0000259" key="2">
    <source>
        <dbReference type="Pfam" id="PF01978"/>
    </source>
</evidence>
<evidence type="ECO:0000313" key="4">
    <source>
        <dbReference type="Proteomes" id="UP000677687"/>
    </source>
</evidence>
<comment type="caution">
    <text evidence="3">The sequence shown here is derived from an EMBL/GenBank/DDBJ whole genome shotgun (WGS) entry which is preliminary data.</text>
</comment>
<dbReference type="PANTHER" id="PTHR34293">
    <property type="entry name" value="HTH-TYPE TRANSCRIPTIONAL REGULATOR TRMBL2"/>
    <property type="match status" value="1"/>
</dbReference>
<gene>
    <name evidence="3" type="ORF">J4415_02335</name>
</gene>
<dbReference type="AlphaFoldDB" id="A0A8T4KR00"/>
<protein>
    <recommendedName>
        <fullName evidence="2">Transcription regulator TrmB N-terminal domain-containing protein</fullName>
    </recommendedName>
</protein>
<accession>A0A8T4KR00</accession>
<dbReference type="InterPro" id="IPR036388">
    <property type="entry name" value="WH-like_DNA-bd_sf"/>
</dbReference>
<reference evidence="3" key="2">
    <citation type="submission" date="2021-05" db="EMBL/GenBank/DDBJ databases">
        <title>Protein family content uncovers lineage relationships and bacterial pathway maintenance mechanisms in DPANN archaea.</title>
        <authorList>
            <person name="Castelle C.J."/>
            <person name="Meheust R."/>
            <person name="Jaffe A.L."/>
            <person name="Seitz K."/>
            <person name="Gong X."/>
            <person name="Baker B.J."/>
            <person name="Banfield J.F."/>
        </authorList>
    </citation>
    <scope>NUCLEOTIDE SEQUENCE</scope>
    <source>
        <strain evidence="3">RIFCSPHIGHO2_01_FULL_AR10_44_11</strain>
    </source>
</reference>
<reference evidence="3" key="1">
    <citation type="submission" date="2021-03" db="EMBL/GenBank/DDBJ databases">
        <authorList>
            <person name="Jaffe A."/>
        </authorList>
    </citation>
    <scope>NUCLEOTIDE SEQUENCE</scope>
    <source>
        <strain evidence="3">RIFCSPHIGHO2_01_FULL_AR10_44_11</strain>
    </source>
</reference>
<feature type="coiled-coil region" evidence="1">
    <location>
        <begin position="70"/>
        <end position="97"/>
    </location>
</feature>
<dbReference type="InterPro" id="IPR036390">
    <property type="entry name" value="WH_DNA-bd_sf"/>
</dbReference>
<dbReference type="Gene3D" id="1.10.10.10">
    <property type="entry name" value="Winged helix-like DNA-binding domain superfamily/Winged helix DNA-binding domain"/>
    <property type="match status" value="1"/>
</dbReference>
<dbReference type="SUPFAM" id="SSF46785">
    <property type="entry name" value="Winged helix' DNA-binding domain"/>
    <property type="match status" value="1"/>
</dbReference>
<dbReference type="CDD" id="cd00090">
    <property type="entry name" value="HTH_ARSR"/>
    <property type="match status" value="1"/>
</dbReference>
<dbReference type="Proteomes" id="UP000677687">
    <property type="component" value="Unassembled WGS sequence"/>
</dbReference>
<dbReference type="InterPro" id="IPR002831">
    <property type="entry name" value="Tscrpt_reg_TrmB_N"/>
</dbReference>
<dbReference type="InterPro" id="IPR011991">
    <property type="entry name" value="ArsR-like_HTH"/>
</dbReference>